<feature type="transmembrane region" description="Helical" evidence="5">
    <location>
        <begin position="56"/>
        <end position="73"/>
    </location>
</feature>
<feature type="domain" description="RDD" evidence="6">
    <location>
        <begin position="23"/>
        <end position="145"/>
    </location>
</feature>
<dbReference type="EMBL" id="JACCBU010000001">
    <property type="protein sequence ID" value="NYE70617.1"/>
    <property type="molecule type" value="Genomic_DNA"/>
</dbReference>
<dbReference type="Pfam" id="PF06271">
    <property type="entry name" value="RDD"/>
    <property type="match status" value="1"/>
</dbReference>
<evidence type="ECO:0000256" key="3">
    <source>
        <dbReference type="ARBA" id="ARBA00022989"/>
    </source>
</evidence>
<feature type="transmembrane region" description="Helical" evidence="5">
    <location>
        <begin position="22"/>
        <end position="44"/>
    </location>
</feature>
<keyword evidence="4 5" id="KW-0472">Membrane</keyword>
<organism evidence="7 8">
    <name type="scientific">Microlunatus parietis</name>
    <dbReference type="NCBI Taxonomy" id="682979"/>
    <lineage>
        <taxon>Bacteria</taxon>
        <taxon>Bacillati</taxon>
        <taxon>Actinomycetota</taxon>
        <taxon>Actinomycetes</taxon>
        <taxon>Propionibacteriales</taxon>
        <taxon>Propionibacteriaceae</taxon>
        <taxon>Microlunatus</taxon>
    </lineage>
</organism>
<reference evidence="7 8" key="1">
    <citation type="submission" date="2020-07" db="EMBL/GenBank/DDBJ databases">
        <title>Sequencing the genomes of 1000 actinobacteria strains.</title>
        <authorList>
            <person name="Klenk H.-P."/>
        </authorList>
    </citation>
    <scope>NUCLEOTIDE SEQUENCE [LARGE SCALE GENOMIC DNA]</scope>
    <source>
        <strain evidence="7 8">DSM 22083</strain>
    </source>
</reference>
<sequence>MSQIVTGDAVVLDLRPARVPSMLLAAVVDLAVISLATSLFGYVISVVAGGYEYREQTMTMIGAIVFGFGYPIASETATRGRTLGSWALGLRVVRDDGGAIRFRQALLRGMGFWFADFAPWTGFCGGLICASIHPQSKRIGDLAAGTLMVRVRSPRRPQPIPPVPAELTGWTSQLQLSGLSDELVTASRQLVQRHDGLLPYPKEQLAQELARQVAARTAPAPPVALPARDFLAAVIAERRDREQRRLAEGGWVPTAAELPDGWR</sequence>
<dbReference type="PANTHER" id="PTHR38480:SF1">
    <property type="entry name" value="SLR0254 PROTEIN"/>
    <property type="match status" value="1"/>
</dbReference>
<keyword evidence="8" id="KW-1185">Reference proteome</keyword>
<dbReference type="Proteomes" id="UP000569914">
    <property type="component" value="Unassembled WGS sequence"/>
</dbReference>
<keyword evidence="2 5" id="KW-0812">Transmembrane</keyword>
<keyword evidence="3 5" id="KW-1133">Transmembrane helix</keyword>
<evidence type="ECO:0000256" key="1">
    <source>
        <dbReference type="ARBA" id="ARBA00004141"/>
    </source>
</evidence>
<proteinExistence type="predicted"/>
<accession>A0A7Y9I5K8</accession>
<evidence type="ECO:0000259" key="6">
    <source>
        <dbReference type="Pfam" id="PF06271"/>
    </source>
</evidence>
<dbReference type="PANTHER" id="PTHR38480">
    <property type="entry name" value="SLR0254 PROTEIN"/>
    <property type="match status" value="1"/>
</dbReference>
<dbReference type="AlphaFoldDB" id="A0A7Y9I5K8"/>
<name>A0A7Y9I5K8_9ACTN</name>
<evidence type="ECO:0000313" key="7">
    <source>
        <dbReference type="EMBL" id="NYE70617.1"/>
    </source>
</evidence>
<evidence type="ECO:0000256" key="2">
    <source>
        <dbReference type="ARBA" id="ARBA00022692"/>
    </source>
</evidence>
<comment type="caution">
    <text evidence="7">The sequence shown here is derived from an EMBL/GenBank/DDBJ whole genome shotgun (WGS) entry which is preliminary data.</text>
</comment>
<evidence type="ECO:0000313" key="8">
    <source>
        <dbReference type="Proteomes" id="UP000569914"/>
    </source>
</evidence>
<dbReference type="InterPro" id="IPR010432">
    <property type="entry name" value="RDD"/>
</dbReference>
<evidence type="ECO:0000256" key="5">
    <source>
        <dbReference type="SAM" id="Phobius"/>
    </source>
</evidence>
<gene>
    <name evidence="7" type="ORF">BKA15_001946</name>
</gene>
<dbReference type="RefSeq" id="WP_179750208.1">
    <property type="nucleotide sequence ID" value="NZ_JACCBU010000001.1"/>
</dbReference>
<dbReference type="GO" id="GO:0016020">
    <property type="term" value="C:membrane"/>
    <property type="evidence" value="ECO:0007669"/>
    <property type="project" value="UniProtKB-SubCell"/>
</dbReference>
<comment type="subcellular location">
    <subcellularLocation>
        <location evidence="1">Membrane</location>
        <topology evidence="1">Multi-pass membrane protein</topology>
    </subcellularLocation>
</comment>
<protein>
    <submittedName>
        <fullName evidence="7">Putative RDD family membrane protein YckC</fullName>
    </submittedName>
</protein>
<evidence type="ECO:0000256" key="4">
    <source>
        <dbReference type="ARBA" id="ARBA00023136"/>
    </source>
</evidence>